<evidence type="ECO:0000256" key="1">
    <source>
        <dbReference type="ARBA" id="ARBA00009156"/>
    </source>
</evidence>
<dbReference type="InterPro" id="IPR018483">
    <property type="entry name" value="Carb_kinase_FGGY_CS"/>
</dbReference>
<dbReference type="GO" id="GO:0005975">
    <property type="term" value="P:carbohydrate metabolic process"/>
    <property type="evidence" value="ECO:0007669"/>
    <property type="project" value="InterPro"/>
</dbReference>
<evidence type="ECO:0000256" key="2">
    <source>
        <dbReference type="ARBA" id="ARBA00022679"/>
    </source>
</evidence>
<comment type="caution">
    <text evidence="7">The sequence shown here is derived from an EMBL/GenBank/DDBJ whole genome shotgun (WGS) entry which is preliminary data.</text>
</comment>
<dbReference type="InterPro" id="IPR000577">
    <property type="entry name" value="Carb_kinase_FGGY"/>
</dbReference>
<dbReference type="InterPro" id="IPR050406">
    <property type="entry name" value="FGGY_Carb_Kinase"/>
</dbReference>
<keyword evidence="8" id="KW-1185">Reference proteome</keyword>
<dbReference type="InterPro" id="IPR043129">
    <property type="entry name" value="ATPase_NBD"/>
</dbReference>
<dbReference type="InterPro" id="IPR018485">
    <property type="entry name" value="FGGY_C"/>
</dbReference>
<evidence type="ECO:0000256" key="3">
    <source>
        <dbReference type="ARBA" id="ARBA00022777"/>
    </source>
</evidence>
<feature type="domain" description="Carbohydrate kinase FGGY N-terminal" evidence="5">
    <location>
        <begin position="3"/>
        <end position="244"/>
    </location>
</feature>
<keyword evidence="3 4" id="KW-0418">Kinase</keyword>
<evidence type="ECO:0000313" key="7">
    <source>
        <dbReference type="EMBL" id="RFM35625.1"/>
    </source>
</evidence>
<dbReference type="AlphaFoldDB" id="A0A3E1P613"/>
<dbReference type="RefSeq" id="WP_116853114.1">
    <property type="nucleotide sequence ID" value="NZ_QTJV01000002.1"/>
</dbReference>
<name>A0A3E1P613_9BACT</name>
<dbReference type="GO" id="GO:0016301">
    <property type="term" value="F:kinase activity"/>
    <property type="evidence" value="ECO:0007669"/>
    <property type="project" value="UniProtKB-KW"/>
</dbReference>
<sequence>MAYIIGVDIGTSSTKVIAVMEDGSVKAHCQQEYTIHQPQAGYSEQDPASILAAVKSGIRSVATIMREAPAAVSFSSAMHSVMMMSEQGTAMSPLIIWADNRSEAVADKLRGTPQGNRIYQQTGTPIHAMSPLCKIVWWKENEPALFKQAACFIGIKEYIFYHFFARYITDHSIASATGLFNIHELRWNADSLAIAGITEKQLPEAVSSDTIITGLDPTIAAELGLPVDTKFIAGASDGCLAQLGSNALDAGHASLTIGTSGAVRMAVPTAMTDEHNRLFTYILTPGRFVIGGAINNGGVLLQWYLDKFLKAGMSIDAGLQQAFATPAGAEGVICLPYLHGERAPVWDGHAKGAFIGVQPQHTQWHFMRAILEGMAYGLLSITKALEETTKEVTKISVSGGFTASREWVQLLADVFQQAMYMTKESDASALGAVLLAADAVKLKVTLAAQEEIVIKPDPAKAGIYQKSYEIYVKLYEALKPVFPIM</sequence>
<evidence type="ECO:0000259" key="5">
    <source>
        <dbReference type="Pfam" id="PF00370"/>
    </source>
</evidence>
<dbReference type="PROSITE" id="PS00445">
    <property type="entry name" value="FGGY_KINASES_2"/>
    <property type="match status" value="1"/>
</dbReference>
<dbReference type="GO" id="GO:0016773">
    <property type="term" value="F:phosphotransferase activity, alcohol group as acceptor"/>
    <property type="evidence" value="ECO:0007669"/>
    <property type="project" value="InterPro"/>
</dbReference>
<dbReference type="CDD" id="cd07770">
    <property type="entry name" value="ASKHA_NBD_FGGY_GntK"/>
    <property type="match status" value="1"/>
</dbReference>
<gene>
    <name evidence="7" type="ORF">DXN04_09625</name>
</gene>
<protein>
    <submittedName>
        <fullName evidence="7">Gluconate kinase</fullName>
    </submittedName>
</protein>
<dbReference type="InterPro" id="IPR018484">
    <property type="entry name" value="FGGY_N"/>
</dbReference>
<dbReference type="Pfam" id="PF00370">
    <property type="entry name" value="FGGY_N"/>
    <property type="match status" value="1"/>
</dbReference>
<dbReference type="OrthoDB" id="9805576at2"/>
<dbReference type="Pfam" id="PF02782">
    <property type="entry name" value="FGGY_C"/>
    <property type="match status" value="1"/>
</dbReference>
<proteinExistence type="inferred from homology"/>
<reference evidence="7 8" key="1">
    <citation type="submission" date="2018-08" db="EMBL/GenBank/DDBJ databases">
        <title>Chitinophaga sp. K20C18050901, a novel bacterium isolated from forest soil.</title>
        <authorList>
            <person name="Wang C."/>
        </authorList>
    </citation>
    <scope>NUCLEOTIDE SEQUENCE [LARGE SCALE GENOMIC DNA]</scope>
    <source>
        <strain evidence="7 8">K20C18050901</strain>
    </source>
</reference>
<evidence type="ECO:0000259" key="6">
    <source>
        <dbReference type="Pfam" id="PF02782"/>
    </source>
</evidence>
<dbReference type="EMBL" id="QTJV01000002">
    <property type="protein sequence ID" value="RFM35625.1"/>
    <property type="molecule type" value="Genomic_DNA"/>
</dbReference>
<organism evidence="7 8">
    <name type="scientific">Chitinophaga silvisoli</name>
    <dbReference type="NCBI Taxonomy" id="2291814"/>
    <lineage>
        <taxon>Bacteria</taxon>
        <taxon>Pseudomonadati</taxon>
        <taxon>Bacteroidota</taxon>
        <taxon>Chitinophagia</taxon>
        <taxon>Chitinophagales</taxon>
        <taxon>Chitinophagaceae</taxon>
        <taxon>Chitinophaga</taxon>
    </lineage>
</organism>
<dbReference type="PANTHER" id="PTHR43095">
    <property type="entry name" value="SUGAR KINASE"/>
    <property type="match status" value="1"/>
</dbReference>
<keyword evidence="2 4" id="KW-0808">Transferase</keyword>
<dbReference type="SUPFAM" id="SSF53067">
    <property type="entry name" value="Actin-like ATPase domain"/>
    <property type="match status" value="2"/>
</dbReference>
<evidence type="ECO:0000313" key="8">
    <source>
        <dbReference type="Proteomes" id="UP000261174"/>
    </source>
</evidence>
<dbReference type="Proteomes" id="UP000261174">
    <property type="component" value="Unassembled WGS sequence"/>
</dbReference>
<comment type="similarity">
    <text evidence="1 4">Belongs to the FGGY kinase family.</text>
</comment>
<dbReference type="PANTHER" id="PTHR43095:SF2">
    <property type="entry name" value="GLUCONOKINASE"/>
    <property type="match status" value="1"/>
</dbReference>
<evidence type="ECO:0000256" key="4">
    <source>
        <dbReference type="RuleBase" id="RU003733"/>
    </source>
</evidence>
<feature type="domain" description="Carbohydrate kinase FGGY C-terminal" evidence="6">
    <location>
        <begin position="254"/>
        <end position="437"/>
    </location>
</feature>
<dbReference type="PIRSF" id="PIRSF000538">
    <property type="entry name" value="GlpK"/>
    <property type="match status" value="1"/>
</dbReference>
<accession>A0A3E1P613</accession>
<dbReference type="Gene3D" id="3.30.420.40">
    <property type="match status" value="2"/>
</dbReference>